<proteinExistence type="inferred from homology"/>
<accession>W4L4W6</accession>
<dbReference type="HOGENOM" id="CLU_018204_2_0_7"/>
<evidence type="ECO:0000259" key="3">
    <source>
        <dbReference type="Pfam" id="PF02771"/>
    </source>
</evidence>
<evidence type="ECO:0000313" key="5">
    <source>
        <dbReference type="EMBL" id="ETW92351.1"/>
    </source>
</evidence>
<dbReference type="InterPro" id="IPR037069">
    <property type="entry name" value="AcylCoA_DH/ox_N_sf"/>
</dbReference>
<dbReference type="InterPro" id="IPR046373">
    <property type="entry name" value="Acyl-CoA_Oxase/DH_mid-dom_sf"/>
</dbReference>
<comment type="caution">
    <text evidence="5">The sequence shown here is derived from an EMBL/GenBank/DDBJ whole genome shotgun (WGS) entry which is preliminary data.</text>
</comment>
<evidence type="ECO:0000256" key="2">
    <source>
        <dbReference type="ARBA" id="ARBA00049661"/>
    </source>
</evidence>
<protein>
    <recommendedName>
        <fullName evidence="7">Acyl-CoA dehydrogenase C-terminal domain-containing protein</fullName>
    </recommendedName>
</protein>
<dbReference type="GO" id="GO:0033539">
    <property type="term" value="P:fatty acid beta-oxidation using acyl-CoA dehydrogenase"/>
    <property type="evidence" value="ECO:0007669"/>
    <property type="project" value="TreeGrafter"/>
</dbReference>
<dbReference type="PANTHER" id="PTHR48083:SF19">
    <property type="entry name" value="FLAVIN-DEPENDENT MONOOXYGENASE, OXYGENASE SUBUNIT HSAA"/>
    <property type="match status" value="1"/>
</dbReference>
<dbReference type="GO" id="GO:0050660">
    <property type="term" value="F:flavin adenine dinucleotide binding"/>
    <property type="evidence" value="ECO:0007669"/>
    <property type="project" value="InterPro"/>
</dbReference>
<feature type="domain" description="Acyl-CoA dehydrogenase C-terminal" evidence="4">
    <location>
        <begin position="234"/>
        <end position="301"/>
    </location>
</feature>
<dbReference type="GO" id="GO:0003995">
    <property type="term" value="F:acyl-CoA dehydrogenase activity"/>
    <property type="evidence" value="ECO:0007669"/>
    <property type="project" value="TreeGrafter"/>
</dbReference>
<dbReference type="Proteomes" id="UP000019141">
    <property type="component" value="Unassembled WGS sequence"/>
</dbReference>
<dbReference type="InterPro" id="IPR013786">
    <property type="entry name" value="AcylCoA_DH/ox_N"/>
</dbReference>
<dbReference type="GO" id="GO:0016712">
    <property type="term" value="F:oxidoreductase activity, acting on paired donors, with incorporation or reduction of molecular oxygen, reduced flavin or flavoprotein as one donor, and incorporation of one atom of oxygen"/>
    <property type="evidence" value="ECO:0007669"/>
    <property type="project" value="TreeGrafter"/>
</dbReference>
<keyword evidence="6" id="KW-1185">Reference proteome</keyword>
<comment type="similarity">
    <text evidence="2">Belongs to the HpaH/HsaA monooxygenase family.</text>
</comment>
<gene>
    <name evidence="5" type="ORF">ETSY1_44030</name>
</gene>
<feature type="domain" description="Acyl-CoA dehydrogenase/oxidase N-terminal" evidence="3">
    <location>
        <begin position="21"/>
        <end position="94"/>
    </location>
</feature>
<dbReference type="PANTHER" id="PTHR48083">
    <property type="entry name" value="MEDIUM-CHAIN SPECIFIC ACYL-COA DEHYDROGENASE, MITOCHONDRIAL-RELATED"/>
    <property type="match status" value="1"/>
</dbReference>
<evidence type="ECO:0008006" key="7">
    <source>
        <dbReference type="Google" id="ProtNLM"/>
    </source>
</evidence>
<dbReference type="InterPro" id="IPR050741">
    <property type="entry name" value="Acyl-CoA_dehydrogenase"/>
</dbReference>
<evidence type="ECO:0000313" key="6">
    <source>
        <dbReference type="Proteomes" id="UP000019141"/>
    </source>
</evidence>
<dbReference type="Gene3D" id="1.20.140.10">
    <property type="entry name" value="Butyryl-CoA Dehydrogenase, subunit A, domain 3"/>
    <property type="match status" value="1"/>
</dbReference>
<dbReference type="GO" id="GO:0005737">
    <property type="term" value="C:cytoplasm"/>
    <property type="evidence" value="ECO:0007669"/>
    <property type="project" value="TreeGrafter"/>
</dbReference>
<dbReference type="SUPFAM" id="SSF56645">
    <property type="entry name" value="Acyl-CoA dehydrogenase NM domain-like"/>
    <property type="match status" value="1"/>
</dbReference>
<evidence type="ECO:0000259" key="4">
    <source>
        <dbReference type="Pfam" id="PF08028"/>
    </source>
</evidence>
<feature type="non-terminal residue" evidence="5">
    <location>
        <position position="310"/>
    </location>
</feature>
<evidence type="ECO:0000256" key="1">
    <source>
        <dbReference type="ARBA" id="ARBA00023002"/>
    </source>
</evidence>
<dbReference type="InterPro" id="IPR009100">
    <property type="entry name" value="AcylCoA_DH/oxidase_NM_dom_sf"/>
</dbReference>
<dbReference type="Gene3D" id="2.40.110.10">
    <property type="entry name" value="Butyryl-CoA Dehydrogenase, subunit A, domain 2"/>
    <property type="match status" value="1"/>
</dbReference>
<dbReference type="InterPro" id="IPR013107">
    <property type="entry name" value="Acyl-CoA_DH_C"/>
</dbReference>
<reference evidence="5 6" key="1">
    <citation type="journal article" date="2014" name="Nature">
        <title>An environmental bacterial taxon with a large and distinct metabolic repertoire.</title>
        <authorList>
            <person name="Wilson M.C."/>
            <person name="Mori T."/>
            <person name="Ruckert C."/>
            <person name="Uria A.R."/>
            <person name="Helf M.J."/>
            <person name="Takada K."/>
            <person name="Gernert C."/>
            <person name="Steffens U.A."/>
            <person name="Heycke N."/>
            <person name="Schmitt S."/>
            <person name="Rinke C."/>
            <person name="Helfrich E.J."/>
            <person name="Brachmann A.O."/>
            <person name="Gurgui C."/>
            <person name="Wakimoto T."/>
            <person name="Kracht M."/>
            <person name="Crusemann M."/>
            <person name="Hentschel U."/>
            <person name="Abe I."/>
            <person name="Matsunaga S."/>
            <person name="Kalinowski J."/>
            <person name="Takeyama H."/>
            <person name="Piel J."/>
        </authorList>
    </citation>
    <scope>NUCLEOTIDE SEQUENCE [LARGE SCALE GENOMIC DNA]</scope>
    <source>
        <strain evidence="6">TSY1</strain>
    </source>
</reference>
<dbReference type="AlphaFoldDB" id="W4L4W6"/>
<dbReference type="Pfam" id="PF08028">
    <property type="entry name" value="Acyl-CoA_dh_2"/>
    <property type="match status" value="1"/>
</dbReference>
<organism evidence="5 6">
    <name type="scientific">Entotheonella factor</name>
    <dbReference type="NCBI Taxonomy" id="1429438"/>
    <lineage>
        <taxon>Bacteria</taxon>
        <taxon>Pseudomonadati</taxon>
        <taxon>Nitrospinota/Tectimicrobiota group</taxon>
        <taxon>Candidatus Tectimicrobiota</taxon>
        <taxon>Candidatus Entotheonellia</taxon>
        <taxon>Candidatus Entotheonellales</taxon>
        <taxon>Candidatus Entotheonellaceae</taxon>
        <taxon>Candidatus Entotheonella</taxon>
    </lineage>
</organism>
<dbReference type="Pfam" id="PF02771">
    <property type="entry name" value="Acyl-CoA_dh_N"/>
    <property type="match status" value="1"/>
</dbReference>
<keyword evidence="1" id="KW-0560">Oxidoreductase</keyword>
<sequence length="310" mass="34314">MDVELDRQEWIHRAAKLVPMLRERAAETEARRCIPQDIVDALHASEVLRAVQPKRFGGLGYDFHLAFDIAAELGRGCGSTAWCYGVWSSHTWLAGMFPEQAQEAYWADSPDTLSSTSFNPARGKVRAVPGGYQVTGQWDFSSGCDAASWVLLVGNGPDGQLMLMLPRSDYTIEDTWFVSGLRGTGSKDIHVADAFVPEHRTVLIQDMREARTPGREVHDRADYRIPLRSVLSFTLASPVLGMAQGALDVFEAQMRGAVSARDGKKRAESTNIQMRLSESAAEVYTARLIMHHDTREIFARARCGDMPALG</sequence>
<name>W4L4W6_ENTF1</name>
<dbReference type="Gene3D" id="1.10.540.10">
    <property type="entry name" value="Acyl-CoA dehydrogenase/oxidase, N-terminal domain"/>
    <property type="match status" value="1"/>
</dbReference>
<dbReference type="EMBL" id="AZHW01001522">
    <property type="protein sequence ID" value="ETW92351.1"/>
    <property type="molecule type" value="Genomic_DNA"/>
</dbReference>